<name>A0ACC1I0T0_9FUNG</name>
<keyword evidence="2" id="KW-1185">Reference proteome</keyword>
<reference evidence="1" key="1">
    <citation type="submission" date="2022-07" db="EMBL/GenBank/DDBJ databases">
        <title>Phylogenomic reconstructions and comparative analyses of Kickxellomycotina fungi.</title>
        <authorList>
            <person name="Reynolds N.K."/>
            <person name="Stajich J.E."/>
            <person name="Barry K."/>
            <person name="Grigoriev I.V."/>
            <person name="Crous P."/>
            <person name="Smith M.E."/>
        </authorList>
    </citation>
    <scope>NUCLEOTIDE SEQUENCE</scope>
    <source>
        <strain evidence="1">Benny 63K</strain>
    </source>
</reference>
<dbReference type="Proteomes" id="UP001150581">
    <property type="component" value="Unassembled WGS sequence"/>
</dbReference>
<feature type="non-terminal residue" evidence="1">
    <location>
        <position position="537"/>
    </location>
</feature>
<dbReference type="EMBL" id="JANBPG010003609">
    <property type="protein sequence ID" value="KAJ1880044.1"/>
    <property type="molecule type" value="Genomic_DNA"/>
</dbReference>
<gene>
    <name evidence="1" type="primary">puf6</name>
    <name evidence="1" type="ORF">LPJ66_011570</name>
</gene>
<evidence type="ECO:0000313" key="2">
    <source>
        <dbReference type="Proteomes" id="UP001150581"/>
    </source>
</evidence>
<comment type="caution">
    <text evidence="1">The sequence shown here is derived from an EMBL/GenBank/DDBJ whole genome shotgun (WGS) entry which is preliminary data.</text>
</comment>
<evidence type="ECO:0000313" key="1">
    <source>
        <dbReference type="EMBL" id="KAJ1880044.1"/>
    </source>
</evidence>
<accession>A0ACC1I0T0</accession>
<proteinExistence type="predicted"/>
<protein>
    <submittedName>
        <fullName evidence="1">Pumilio y domain member 6</fullName>
    </submittedName>
</protein>
<organism evidence="1 2">
    <name type="scientific">Kickxella alabastrina</name>
    <dbReference type="NCBI Taxonomy" id="61397"/>
    <lineage>
        <taxon>Eukaryota</taxon>
        <taxon>Fungi</taxon>
        <taxon>Fungi incertae sedis</taxon>
        <taxon>Zoopagomycota</taxon>
        <taxon>Kickxellomycotina</taxon>
        <taxon>Kickxellomycetes</taxon>
        <taxon>Kickxellales</taxon>
        <taxon>Kickxellaceae</taxon>
        <taxon>Kickxella</taxon>
    </lineage>
</organism>
<sequence length="537" mass="59824">MGKPQNGKHSAAGGAKGGSSGAGSKGKGKGKGKIGTKFSTTKPQPKPKVVKDNNKANGAKPTDKRAEYKKPEHKKTSENKRPTQEDAEADEGPLGSRGQQQKKQRTERQLTEPTGELKIAARKLWEQLRRGDLEADDRKKKMVEMMDLVRGQIKDITFKHDMSRIVQTCLKYGSDAQRDEIAAELEDAYTELSRSLYGRHILMRILKYSSRFRSAVIRAFYGNVRKLVKHKDAAAVLEECYAVYANAGQRWQLVAEFYGNEFAVFKDTDDVRSVDDILAKAPQKKDTVVNALKTAVVPLLQKGTVQHSIVHRALLDYLRFADAAGRQEMIETMRELVVEVLHTREGAHAAMLCLLHGTAKDRKLIAKSLKPYLQRIACEEHGHAVLIGMLDCMDDTVYLGKSLLPDLCALAPELLADQYGRRVLLYVLAGRNSHYVGLDAMHVLRDGDAVRAETSKKDPTTRRRELTAYVSAPLLRWLTNNAELAIFDPMPSQAVSETLMRAQGDKQMAWDSVLDLVGRGIEENGSKHVLLNAISNR</sequence>